<dbReference type="PANTHER" id="PTHR43630:SF1">
    <property type="entry name" value="POLY-BETA-1,6-N-ACETYL-D-GLUCOSAMINE SYNTHASE"/>
    <property type="match status" value="1"/>
</dbReference>
<dbReference type="Gene3D" id="3.20.20.370">
    <property type="entry name" value="Glycoside hydrolase/deacetylase"/>
    <property type="match status" value="1"/>
</dbReference>
<protein>
    <recommendedName>
        <fullName evidence="4">Chitooligosaccharide deacetylase</fullName>
    </recommendedName>
    <alternativeName>
        <fullName evidence="7">Nodulation protein B</fullName>
    </alternativeName>
</protein>
<sequence>MAKGSNRTVARKRSHHRHPIFLDPLNRRAGRLRAVVALAGLICLAWLTTVFLGFYYIDILPESEKLELIRRGALSDNDIAERETKAIAATCTGEPLAAADLLPGGDDMSRSAYLMAGPDWALATLTRTCGSLDSVLAEWLTVDPATGTIVWLREAGTEDALRDLKRTSPNLGLELVALLPLPTPTNSGASILDDANARARIVNSLEEKIRGGTYSGICIYPQQVGARHLAGLRLLMSTLKAALPTGIHSCLVVEADGGLWRDGSLVEAVDSVLLQAFREPYAGAPPGPLAAQSWFETLVDDAAFAVGPDKLRLALGSFAYMWTDGDLSPVKLPFAEAMELLARQTSMIAVETGSLNTRATFTTEDGRSAEIWLLDAVSLHNQILTLMRKPVAGVVLWSTGLEDPGAWPLIGNGLEPSQVGALETIGFTDYVSYSGDGPFRRVTKPEITGKRRFFKDPTTGLIDGEIYDMVPRPISVERYGSSADKVVAITFDDGPDPDYTVSILDVLKAKGVPATFFVIGTNVVNYPSIVRRMVAEGHEVGSHTFFHPEGDEMGVVRAQLELNALQRLIASVTGRTTYLFRTPYGRSEGPLTKDEATQQSIIEKEGYMVAGSDIVPRDWEFMSAIEITDYVMAQMASNASKVIVMHDAGGDRSATVAALPMLIDRLRAEGYRIVLLSEFLGLSRDEMMPLATDNLTPLDRASFVTAAVAGHVLVWIFWVAVCFGIVRSLIMLSLALLRRRHPSGLAEPLTTVTIAIPAFNEELVIVDGVAAALASDYPDIRVIVIDDGSTDGTAETVEREFRHDPRVRLIRQKNGGKCSALNAAYAEIETEVVVAVDADTLLHPKAVRRLMGHFADPHVGAIAGNVKVGNRRGLLARLQALEYITAQNIDRRAAERLNAMLVVPGAIGAWRVEAVRKVGFYSPDTITEDADLTVAILRAGYRIAFEERAYSITDAPETLSGFMKQRLRWSFGMMQTAWKHRRAAKTARGVGLVSIPDLWLTGIVLGLLAPLADAVFVSVIIMAAGNLVRGIPLTSGDVSLALIAGWVMLPILDLISALFAFRFERRENLSLLLLVPLQRLIYRPLLYITIYRAVGHALAGRIAAWGKLIRIASIRTPAG</sequence>
<dbReference type="SUPFAM" id="SSF88713">
    <property type="entry name" value="Glycoside hydrolase/deacetylase"/>
    <property type="match status" value="1"/>
</dbReference>
<dbReference type="Proteomes" id="UP001652564">
    <property type="component" value="Unassembled WGS sequence"/>
</dbReference>
<dbReference type="CDD" id="cd06423">
    <property type="entry name" value="CESA_like"/>
    <property type="match status" value="1"/>
</dbReference>
<dbReference type="Gene3D" id="3.90.550.10">
    <property type="entry name" value="Spore Coat Polysaccharide Biosynthesis Protein SpsA, Chain A"/>
    <property type="match status" value="1"/>
</dbReference>
<evidence type="ECO:0000256" key="2">
    <source>
        <dbReference type="ARBA" id="ARBA00006739"/>
    </source>
</evidence>
<dbReference type="PROSITE" id="PS51677">
    <property type="entry name" value="NODB"/>
    <property type="match status" value="1"/>
</dbReference>
<proteinExistence type="inferred from homology"/>
<dbReference type="GO" id="GO:0016757">
    <property type="term" value="F:glycosyltransferase activity"/>
    <property type="evidence" value="ECO:0007669"/>
    <property type="project" value="UniProtKB-KW"/>
</dbReference>
<comment type="similarity">
    <text evidence="3">Belongs to the polysaccharide deacetylase family.</text>
</comment>
<feature type="domain" description="NodB homology" evidence="9">
    <location>
        <begin position="485"/>
        <end position="674"/>
    </location>
</feature>
<dbReference type="EMBL" id="JAOWKZ010000002">
    <property type="protein sequence ID" value="MCV2872289.1"/>
    <property type="molecule type" value="Genomic_DNA"/>
</dbReference>
<evidence type="ECO:0000313" key="10">
    <source>
        <dbReference type="EMBL" id="MCV2872289.1"/>
    </source>
</evidence>
<name>A0ABT2ZME8_9RHOB</name>
<evidence type="ECO:0000256" key="3">
    <source>
        <dbReference type="ARBA" id="ARBA00010973"/>
    </source>
</evidence>
<organism evidence="10 11">
    <name type="scientific">Albidovulum litorale</name>
    <dbReference type="NCBI Taxonomy" id="2984134"/>
    <lineage>
        <taxon>Bacteria</taxon>
        <taxon>Pseudomonadati</taxon>
        <taxon>Pseudomonadota</taxon>
        <taxon>Alphaproteobacteria</taxon>
        <taxon>Rhodobacterales</taxon>
        <taxon>Paracoccaceae</taxon>
        <taxon>Albidovulum</taxon>
    </lineage>
</organism>
<dbReference type="SUPFAM" id="SSF53448">
    <property type="entry name" value="Nucleotide-diphospho-sugar transferases"/>
    <property type="match status" value="1"/>
</dbReference>
<accession>A0ABT2ZME8</accession>
<feature type="transmembrane region" description="Helical" evidence="8">
    <location>
        <begin position="712"/>
        <end position="737"/>
    </location>
</feature>
<gene>
    <name evidence="10" type="ORF">OEZ71_08270</name>
</gene>
<comment type="caution">
    <text evidence="10">The sequence shown here is derived from an EMBL/GenBank/DDBJ whole genome shotgun (WGS) entry which is preliminary data.</text>
</comment>
<dbReference type="InterPro" id="IPR011330">
    <property type="entry name" value="Glyco_hydro/deAcase_b/a-brl"/>
</dbReference>
<keyword evidence="8" id="KW-1133">Transmembrane helix</keyword>
<dbReference type="InterPro" id="IPR002509">
    <property type="entry name" value="NODB_dom"/>
</dbReference>
<dbReference type="Pfam" id="PF01522">
    <property type="entry name" value="Polysacc_deac_1"/>
    <property type="match status" value="1"/>
</dbReference>
<dbReference type="RefSeq" id="WP_263739475.1">
    <property type="nucleotide sequence ID" value="NZ_JAOWKZ010000002.1"/>
</dbReference>
<dbReference type="SUPFAM" id="SSF51445">
    <property type="entry name" value="(Trans)glycosidases"/>
    <property type="match status" value="1"/>
</dbReference>
<comment type="function">
    <text evidence="1">Is involved in generating a small heat-stable compound (Nod), an acylated oligomer of N-acetylglucosamine, that stimulates mitosis in various plant protoplasts.</text>
</comment>
<evidence type="ECO:0000256" key="8">
    <source>
        <dbReference type="SAM" id="Phobius"/>
    </source>
</evidence>
<evidence type="ECO:0000256" key="7">
    <source>
        <dbReference type="ARBA" id="ARBA00032976"/>
    </source>
</evidence>
<dbReference type="InterPro" id="IPR029070">
    <property type="entry name" value="Chitinase_insertion_sf"/>
</dbReference>
<feature type="transmembrane region" description="Helical" evidence="8">
    <location>
        <begin position="34"/>
        <end position="57"/>
    </location>
</feature>
<dbReference type="Gene3D" id="3.10.50.10">
    <property type="match status" value="1"/>
</dbReference>
<keyword evidence="8" id="KW-0812">Transmembrane</keyword>
<dbReference type="Gene3D" id="3.20.20.80">
    <property type="entry name" value="Glycosidases"/>
    <property type="match status" value="1"/>
</dbReference>
<evidence type="ECO:0000313" key="11">
    <source>
        <dbReference type="Proteomes" id="UP001652564"/>
    </source>
</evidence>
<evidence type="ECO:0000256" key="4">
    <source>
        <dbReference type="ARBA" id="ARBA00020071"/>
    </source>
</evidence>
<feature type="transmembrane region" description="Helical" evidence="8">
    <location>
        <begin position="998"/>
        <end position="1028"/>
    </location>
</feature>
<comment type="similarity">
    <text evidence="2">Belongs to the glycosyltransferase 2 family.</text>
</comment>
<dbReference type="PANTHER" id="PTHR43630">
    <property type="entry name" value="POLY-BETA-1,6-N-ACETYL-D-GLUCOSAMINE SYNTHASE"/>
    <property type="match status" value="1"/>
</dbReference>
<evidence type="ECO:0000259" key="9">
    <source>
        <dbReference type="PROSITE" id="PS51677"/>
    </source>
</evidence>
<evidence type="ECO:0000256" key="5">
    <source>
        <dbReference type="ARBA" id="ARBA00022676"/>
    </source>
</evidence>
<keyword evidence="5 10" id="KW-0328">Glycosyltransferase</keyword>
<dbReference type="Pfam" id="PF13641">
    <property type="entry name" value="Glyco_tranf_2_3"/>
    <property type="match status" value="1"/>
</dbReference>
<keyword evidence="11" id="KW-1185">Reference proteome</keyword>
<evidence type="ECO:0000256" key="6">
    <source>
        <dbReference type="ARBA" id="ARBA00022679"/>
    </source>
</evidence>
<evidence type="ECO:0000256" key="1">
    <source>
        <dbReference type="ARBA" id="ARBA00003236"/>
    </source>
</evidence>
<keyword evidence="8" id="KW-0472">Membrane</keyword>
<dbReference type="InterPro" id="IPR029044">
    <property type="entry name" value="Nucleotide-diphossugar_trans"/>
</dbReference>
<feature type="transmembrane region" description="Helical" evidence="8">
    <location>
        <begin position="1040"/>
        <end position="1061"/>
    </location>
</feature>
<dbReference type="InterPro" id="IPR017853">
    <property type="entry name" value="GH"/>
</dbReference>
<reference evidence="10 11" key="1">
    <citation type="submission" date="2022-10" db="EMBL/GenBank/DDBJ databases">
        <title>Defluviimonas sp. nov., isolated from ocean surface sediments.</title>
        <authorList>
            <person name="He W."/>
            <person name="Wang L."/>
            <person name="Zhang D.-F."/>
        </authorList>
    </citation>
    <scope>NUCLEOTIDE SEQUENCE [LARGE SCALE GENOMIC DNA]</scope>
    <source>
        <strain evidence="10 11">WL0050</strain>
    </source>
</reference>
<keyword evidence="6 10" id="KW-0808">Transferase</keyword>